<protein>
    <submittedName>
        <fullName evidence="1">TEA/ATTS domain family-domain-containing protein</fullName>
    </submittedName>
</protein>
<evidence type="ECO:0000313" key="1">
    <source>
        <dbReference type="EMBL" id="KAH7916006.1"/>
    </source>
</evidence>
<dbReference type="Proteomes" id="UP000790377">
    <property type="component" value="Unassembled WGS sequence"/>
</dbReference>
<keyword evidence="2" id="KW-1185">Reference proteome</keyword>
<comment type="caution">
    <text evidence="1">The sequence shown here is derived from an EMBL/GenBank/DDBJ whole genome shotgun (WGS) entry which is preliminary data.</text>
</comment>
<sequence length="505" mass="56357">MTIKMESIPNKLEHLSNSALPSLTPAGSKKRYEEIWSEDIHAVFMEAVAIYPPMGKKRVKYRRVLDDQTNSMDAKLSDVKSFGRCQLIQSYILEKTGQVRTRKQVSSHLQRFKKIHKHNPSSLSIDLIAETRAANPVPVRNLFTESMSLQENTSPPSKVPDKPVKKQKTRPKPQIFDGTYPPLGDNSCGYSLYSDYTISSSNKKQKREVISADNTLLSFDHDEAISTYLSSKQDLMCRSVDFTRTYDFDGGRPHPKNTEIPSFLANTEPNNANSALSNFCISMRRLSSKLPDIYRQAENSSFYASQDLYSSGCDNSHRVVSYDGPDFLPTDISCSYSLPPPESKSHALPLPHLSPYEKADTGYPHPVPCWNMHSPSEASLDTPDPSFGSSTYCTFDSSAEGFAPAISEESISLCSDSDDRRPSSHPNTSLHLDVAESLRFSGRWPYPDPSCPVTSLVPASFGGLSSGPAIEQPNMSHFWFNDRMEPPFILKPTPLYPTTYTHPSP</sequence>
<proteinExistence type="predicted"/>
<name>A0ACB8ASS5_9AGAM</name>
<reference evidence="1" key="1">
    <citation type="journal article" date="2021" name="New Phytol.">
        <title>Evolutionary innovations through gain and loss of genes in the ectomycorrhizal Boletales.</title>
        <authorList>
            <person name="Wu G."/>
            <person name="Miyauchi S."/>
            <person name="Morin E."/>
            <person name="Kuo A."/>
            <person name="Drula E."/>
            <person name="Varga T."/>
            <person name="Kohler A."/>
            <person name="Feng B."/>
            <person name="Cao Y."/>
            <person name="Lipzen A."/>
            <person name="Daum C."/>
            <person name="Hundley H."/>
            <person name="Pangilinan J."/>
            <person name="Johnson J."/>
            <person name="Barry K."/>
            <person name="LaButti K."/>
            <person name="Ng V."/>
            <person name="Ahrendt S."/>
            <person name="Min B."/>
            <person name="Choi I.G."/>
            <person name="Park H."/>
            <person name="Plett J.M."/>
            <person name="Magnuson J."/>
            <person name="Spatafora J.W."/>
            <person name="Nagy L.G."/>
            <person name="Henrissat B."/>
            <person name="Grigoriev I.V."/>
            <person name="Yang Z.L."/>
            <person name="Xu J."/>
            <person name="Martin F.M."/>
        </authorList>
    </citation>
    <scope>NUCLEOTIDE SEQUENCE</scope>
    <source>
        <strain evidence="1">ATCC 28755</strain>
    </source>
</reference>
<evidence type="ECO:0000313" key="2">
    <source>
        <dbReference type="Proteomes" id="UP000790377"/>
    </source>
</evidence>
<accession>A0ACB8ASS5</accession>
<organism evidence="1 2">
    <name type="scientific">Hygrophoropsis aurantiaca</name>
    <dbReference type="NCBI Taxonomy" id="72124"/>
    <lineage>
        <taxon>Eukaryota</taxon>
        <taxon>Fungi</taxon>
        <taxon>Dikarya</taxon>
        <taxon>Basidiomycota</taxon>
        <taxon>Agaricomycotina</taxon>
        <taxon>Agaricomycetes</taxon>
        <taxon>Agaricomycetidae</taxon>
        <taxon>Boletales</taxon>
        <taxon>Coniophorineae</taxon>
        <taxon>Hygrophoropsidaceae</taxon>
        <taxon>Hygrophoropsis</taxon>
    </lineage>
</organism>
<dbReference type="EMBL" id="MU267594">
    <property type="protein sequence ID" value="KAH7916006.1"/>
    <property type="molecule type" value="Genomic_DNA"/>
</dbReference>
<gene>
    <name evidence="1" type="ORF">BJ138DRAFT_1122151</name>
</gene>